<feature type="non-terminal residue" evidence="2">
    <location>
        <position position="1"/>
    </location>
</feature>
<dbReference type="Proteomes" id="UP001365781">
    <property type="component" value="Unassembled WGS sequence"/>
</dbReference>
<dbReference type="EMBL" id="JBBAYM010000205">
    <property type="protein sequence ID" value="MEI5617099.1"/>
    <property type="molecule type" value="Genomic_DNA"/>
</dbReference>
<evidence type="ECO:0000313" key="3">
    <source>
        <dbReference type="Proteomes" id="UP001365781"/>
    </source>
</evidence>
<reference evidence="2 3" key="1">
    <citation type="submission" date="2024-03" db="EMBL/GenBank/DDBJ databases">
        <title>First Report of Pectobacterium brasiliscabiei causing potato scab in china.</title>
        <authorList>
            <person name="Handique U."/>
        </authorList>
    </citation>
    <scope>NUCLEOTIDE SEQUENCE [LARGE SCALE GENOMIC DNA]</scope>
    <source>
        <strain evidence="2 3">ZRIMU1503</strain>
    </source>
</reference>
<dbReference type="RefSeq" id="WP_336559009.1">
    <property type="nucleotide sequence ID" value="NZ_JBBAYM010000205.1"/>
</dbReference>
<name>A0ABU8GV75_9ACTN</name>
<dbReference type="InterPro" id="IPR027417">
    <property type="entry name" value="P-loop_NTPase"/>
</dbReference>
<sequence>RMRIQTERAVEEADVALFVVDAKEGITPLDRIFAELVRRRNTPVVLAANKAEGRASDLGAAEAFALGLGEPVLISAEHGEGMGDLFQALLAAAP</sequence>
<protein>
    <submittedName>
        <fullName evidence="2">GTP-binding protein</fullName>
    </submittedName>
</protein>
<dbReference type="Pfam" id="PF00009">
    <property type="entry name" value="GTP_EFTU"/>
    <property type="match status" value="1"/>
</dbReference>
<proteinExistence type="predicted"/>
<gene>
    <name evidence="2" type="ORF">WB403_49270</name>
</gene>
<dbReference type="SUPFAM" id="SSF52540">
    <property type="entry name" value="P-loop containing nucleoside triphosphate hydrolases"/>
    <property type="match status" value="1"/>
</dbReference>
<evidence type="ECO:0000313" key="2">
    <source>
        <dbReference type="EMBL" id="MEI5617099.1"/>
    </source>
</evidence>
<organism evidence="2 3">
    <name type="scientific">Streptomyces brasiliscabiei</name>
    <dbReference type="NCBI Taxonomy" id="2736302"/>
    <lineage>
        <taxon>Bacteria</taxon>
        <taxon>Bacillati</taxon>
        <taxon>Actinomycetota</taxon>
        <taxon>Actinomycetes</taxon>
        <taxon>Kitasatosporales</taxon>
        <taxon>Streptomycetaceae</taxon>
        <taxon>Streptomyces</taxon>
    </lineage>
</organism>
<feature type="domain" description="Tr-type G" evidence="1">
    <location>
        <begin position="5"/>
        <end position="53"/>
    </location>
</feature>
<dbReference type="Gene3D" id="3.40.50.300">
    <property type="entry name" value="P-loop containing nucleotide triphosphate hydrolases"/>
    <property type="match status" value="1"/>
</dbReference>
<comment type="caution">
    <text evidence="2">The sequence shown here is derived from an EMBL/GenBank/DDBJ whole genome shotgun (WGS) entry which is preliminary data.</text>
</comment>
<dbReference type="PANTHER" id="PTHR43834">
    <property type="entry name" value="GTPASE DER"/>
    <property type="match status" value="1"/>
</dbReference>
<keyword evidence="3" id="KW-1185">Reference proteome</keyword>
<dbReference type="InterPro" id="IPR000795">
    <property type="entry name" value="T_Tr_GTP-bd_dom"/>
</dbReference>
<feature type="non-terminal residue" evidence="2">
    <location>
        <position position="94"/>
    </location>
</feature>
<dbReference type="PANTHER" id="PTHR43834:SF6">
    <property type="entry name" value="GTPASE DER"/>
    <property type="match status" value="1"/>
</dbReference>
<evidence type="ECO:0000259" key="1">
    <source>
        <dbReference type="Pfam" id="PF00009"/>
    </source>
</evidence>
<accession>A0ABU8GV75</accession>